<dbReference type="SUPFAM" id="SSF143011">
    <property type="entry name" value="RelE-like"/>
    <property type="match status" value="1"/>
</dbReference>
<dbReference type="InterPro" id="IPR052747">
    <property type="entry name" value="TA_system_RelE_toxin"/>
</dbReference>
<dbReference type="Pfam" id="PF05016">
    <property type="entry name" value="ParE_toxin"/>
    <property type="match status" value="1"/>
</dbReference>
<evidence type="ECO:0000313" key="2">
    <source>
        <dbReference type="EMBL" id="MBR1369783.1"/>
    </source>
</evidence>
<evidence type="ECO:0008006" key="4">
    <source>
        <dbReference type="Google" id="ProtNLM"/>
    </source>
</evidence>
<comment type="caution">
    <text evidence="2">The sequence shown here is derived from an EMBL/GenBank/DDBJ whole genome shotgun (WGS) entry which is preliminary data.</text>
</comment>
<keyword evidence="3" id="KW-1185">Reference proteome</keyword>
<keyword evidence="1" id="KW-1277">Toxin-antitoxin system</keyword>
<gene>
    <name evidence="2" type="ORF">RJ53_09975</name>
</gene>
<dbReference type="PANTHER" id="PTHR38813">
    <property type="match status" value="1"/>
</dbReference>
<evidence type="ECO:0000256" key="1">
    <source>
        <dbReference type="ARBA" id="ARBA00022649"/>
    </source>
</evidence>
<name>A0A8J7WBP0_9EURY</name>
<proteinExistence type="predicted"/>
<dbReference type="EMBL" id="JWHL01000020">
    <property type="protein sequence ID" value="MBR1369783.1"/>
    <property type="molecule type" value="Genomic_DNA"/>
</dbReference>
<dbReference type="Proteomes" id="UP000730161">
    <property type="component" value="Unassembled WGS sequence"/>
</dbReference>
<evidence type="ECO:0000313" key="3">
    <source>
        <dbReference type="Proteomes" id="UP000730161"/>
    </source>
</evidence>
<sequence>MNVELDRGVIKTLLRFPKDLRREIFDHITKLEKPESIPSSECLFPAKNIYRIHIGRRYTIIYKILKEANTVLVLDLMTIEQAHKRYRRYR</sequence>
<dbReference type="InterPro" id="IPR035093">
    <property type="entry name" value="RelE/ParE_toxin_dom_sf"/>
</dbReference>
<dbReference type="Gene3D" id="3.30.2310.20">
    <property type="entry name" value="RelE-like"/>
    <property type="match status" value="1"/>
</dbReference>
<organism evidence="2 3">
    <name type="scientific">Methanocalculus chunghsingensis</name>
    <dbReference type="NCBI Taxonomy" id="156457"/>
    <lineage>
        <taxon>Archaea</taxon>
        <taxon>Methanobacteriati</taxon>
        <taxon>Methanobacteriota</taxon>
        <taxon>Stenosarchaea group</taxon>
        <taxon>Methanomicrobia</taxon>
        <taxon>Methanomicrobiales</taxon>
        <taxon>Methanocalculaceae</taxon>
        <taxon>Methanocalculus</taxon>
    </lineage>
</organism>
<accession>A0A8J7WBP0</accession>
<dbReference type="PANTHER" id="PTHR38813:SF1">
    <property type="entry name" value="TOXIN RELE1-RELATED"/>
    <property type="match status" value="1"/>
</dbReference>
<protein>
    <recommendedName>
        <fullName evidence="4">Type II toxin-antitoxin system RelE/ParE family toxin</fullName>
    </recommendedName>
</protein>
<dbReference type="AlphaFoldDB" id="A0A8J7WBP0"/>
<dbReference type="InterPro" id="IPR007712">
    <property type="entry name" value="RelE/ParE_toxin"/>
</dbReference>
<reference evidence="2" key="1">
    <citation type="submission" date="2014-12" db="EMBL/GenBank/DDBJ databases">
        <authorList>
            <person name="Huang H.-H."/>
            <person name="Chen S.-C."/>
            <person name="Lai M.-C."/>
        </authorList>
    </citation>
    <scope>NUCLEOTIDE SEQUENCE</scope>
    <source>
        <strain evidence="2">K1F9705b</strain>
    </source>
</reference>